<feature type="transmembrane region" description="Helical" evidence="1">
    <location>
        <begin position="40"/>
        <end position="61"/>
    </location>
</feature>
<dbReference type="Pfam" id="PF14256">
    <property type="entry name" value="YwiC"/>
    <property type="match status" value="1"/>
</dbReference>
<evidence type="ECO:0000256" key="1">
    <source>
        <dbReference type="SAM" id="Phobius"/>
    </source>
</evidence>
<gene>
    <name evidence="3" type="ORF">FRC0190_02206</name>
    <name evidence="2" type="ORF">P8T80_11150</name>
</gene>
<dbReference type="Proteomes" id="UP000423525">
    <property type="component" value="Chromosome"/>
</dbReference>
<dbReference type="InterPro" id="IPR025576">
    <property type="entry name" value="YwiC"/>
</dbReference>
<reference evidence="2 5" key="2">
    <citation type="submission" date="2023-03" db="EMBL/GenBank/DDBJ databases">
        <title>Whole genome sequence of the first Corynebacterium rouxii strains isolated in Brazil: a recent member of Corynebacterium diphtheriae complex.</title>
        <authorList>
            <person name="Vieira V."/>
            <person name="Ramos J.N."/>
            <person name="Araujo M.R.B."/>
            <person name="Baio P.V."/>
            <person name="Sant'Anna L.O."/>
            <person name="Veras J.F.C."/>
            <person name="Vieira E.M.D."/>
            <person name="Sousa M.A.B."/>
            <person name="Camargo C.H."/>
            <person name="Sacchi C.T."/>
            <person name="Campos K.R."/>
            <person name="Santos M.B.N."/>
            <person name="Bokermann S."/>
            <person name="Alvim L.B."/>
            <person name="Santos L.S."/>
            <person name="Mattos-Guaraldi A.L."/>
        </authorList>
    </citation>
    <scope>NUCLEOTIDE SEQUENCE [LARGE SCALE GENOMIC DNA]</scope>
    <source>
        <strain evidence="2 5">70862</strain>
    </source>
</reference>
<keyword evidence="5" id="KW-1185">Reference proteome</keyword>
<accession>A0A6I8MEP6</accession>
<dbReference type="KEGG" id="crf:FRC0190_02206"/>
<sequence length="263" mass="28755">MPHSTSTRLVIPNQHGAWAMLITPAALGCIKAWGHISVAVLVPVVVAWFSGYCAFFAFGMWVKARRNAHRRAYYTRSLLVYGGISVVMCAVALSVDPSLIRWALYFAPLVGVAVYETYNKRPRSVLSGAATTVASALLYAVLIGGLNIATGFLMLYFTGTIMVVKSLIRERSNTRFWYASLWYHVLAIVAMGVVIYANTTGHLGGETLGGVFIWLSLVTLLVALVRAWALPFVQRRGLRVWKAKDIGVLEMMVLVLACAAILG</sequence>
<evidence type="ECO:0000313" key="5">
    <source>
        <dbReference type="Proteomes" id="UP001265983"/>
    </source>
</evidence>
<reference evidence="3 4" key="1">
    <citation type="submission" date="2019-11" db="EMBL/GenBank/DDBJ databases">
        <authorList>
            <person name="Brisse S."/>
        </authorList>
    </citation>
    <scope>NUCLEOTIDE SEQUENCE [LARGE SCALE GENOMIC DNA]</scope>
    <source>
        <strain evidence="3">FRC0190</strain>
    </source>
</reference>
<dbReference type="AlphaFoldDB" id="A0A6I8MEP6"/>
<evidence type="ECO:0000313" key="4">
    <source>
        <dbReference type="Proteomes" id="UP000423525"/>
    </source>
</evidence>
<feature type="transmembrane region" description="Helical" evidence="1">
    <location>
        <begin position="73"/>
        <end position="93"/>
    </location>
</feature>
<organism evidence="3 4">
    <name type="scientific">Corynebacterium rouxii</name>
    <dbReference type="NCBI Taxonomy" id="2719119"/>
    <lineage>
        <taxon>Bacteria</taxon>
        <taxon>Bacillati</taxon>
        <taxon>Actinomycetota</taxon>
        <taxon>Actinomycetes</taxon>
        <taxon>Mycobacteriales</taxon>
        <taxon>Corynebacteriaceae</taxon>
        <taxon>Corynebacterium</taxon>
    </lineage>
</organism>
<keyword evidence="1" id="KW-1133">Transmembrane helix</keyword>
<keyword evidence="1" id="KW-0812">Transmembrane</keyword>
<protein>
    <submittedName>
        <fullName evidence="3">YwiC-like family protein</fullName>
    </submittedName>
</protein>
<proteinExistence type="predicted"/>
<evidence type="ECO:0000313" key="3">
    <source>
        <dbReference type="EMBL" id="VZH86287.1"/>
    </source>
</evidence>
<name>A0A6I8MEP6_9CORY</name>
<dbReference type="Proteomes" id="UP001265983">
    <property type="component" value="Unassembled WGS sequence"/>
</dbReference>
<evidence type="ECO:0000313" key="2">
    <source>
        <dbReference type="EMBL" id="MDT9411914.1"/>
    </source>
</evidence>
<keyword evidence="1" id="KW-0472">Membrane</keyword>
<dbReference type="EMBL" id="JARUHM010000015">
    <property type="protein sequence ID" value="MDT9411914.1"/>
    <property type="molecule type" value="Genomic_DNA"/>
</dbReference>
<feature type="transmembrane region" description="Helical" evidence="1">
    <location>
        <begin position="180"/>
        <end position="199"/>
    </location>
</feature>
<dbReference type="EMBL" id="LR738855">
    <property type="protein sequence ID" value="VZH86287.1"/>
    <property type="molecule type" value="Genomic_DNA"/>
</dbReference>
<feature type="transmembrane region" description="Helical" evidence="1">
    <location>
        <begin position="211"/>
        <end position="233"/>
    </location>
</feature>
<dbReference type="RefSeq" id="WP_155874313.1">
    <property type="nucleotide sequence ID" value="NZ_JARUHM010000015.1"/>
</dbReference>